<keyword evidence="1" id="KW-0175">Coiled coil</keyword>
<gene>
    <name evidence="3" type="ORF">HK097_003347</name>
</gene>
<feature type="compositionally biased region" description="Polar residues" evidence="2">
    <location>
        <begin position="713"/>
        <end position="723"/>
    </location>
</feature>
<evidence type="ECO:0000313" key="4">
    <source>
        <dbReference type="Proteomes" id="UP001212841"/>
    </source>
</evidence>
<feature type="compositionally biased region" description="Polar residues" evidence="2">
    <location>
        <begin position="1"/>
        <end position="10"/>
    </location>
</feature>
<organism evidence="3 4">
    <name type="scientific">Rhizophlyctis rosea</name>
    <dbReference type="NCBI Taxonomy" id="64517"/>
    <lineage>
        <taxon>Eukaryota</taxon>
        <taxon>Fungi</taxon>
        <taxon>Fungi incertae sedis</taxon>
        <taxon>Chytridiomycota</taxon>
        <taxon>Chytridiomycota incertae sedis</taxon>
        <taxon>Chytridiomycetes</taxon>
        <taxon>Rhizophlyctidales</taxon>
        <taxon>Rhizophlyctidaceae</taxon>
        <taxon>Rhizophlyctis</taxon>
    </lineage>
</organism>
<feature type="region of interest" description="Disordered" evidence="2">
    <location>
        <begin position="537"/>
        <end position="606"/>
    </location>
</feature>
<keyword evidence="4" id="KW-1185">Reference proteome</keyword>
<feature type="region of interest" description="Disordered" evidence="2">
    <location>
        <begin position="1"/>
        <end position="39"/>
    </location>
</feature>
<feature type="compositionally biased region" description="Basic and acidic residues" evidence="2">
    <location>
        <begin position="537"/>
        <end position="590"/>
    </location>
</feature>
<feature type="region of interest" description="Disordered" evidence="2">
    <location>
        <begin position="71"/>
        <end position="334"/>
    </location>
</feature>
<feature type="compositionally biased region" description="Basic and acidic residues" evidence="2">
    <location>
        <begin position="152"/>
        <end position="169"/>
    </location>
</feature>
<feature type="compositionally biased region" description="Basic and acidic residues" evidence="2">
    <location>
        <begin position="763"/>
        <end position="775"/>
    </location>
</feature>
<feature type="coiled-coil region" evidence="1">
    <location>
        <begin position="342"/>
        <end position="411"/>
    </location>
</feature>
<feature type="compositionally biased region" description="Basic and acidic residues" evidence="2">
    <location>
        <begin position="649"/>
        <end position="685"/>
    </location>
</feature>
<feature type="compositionally biased region" description="Polar residues" evidence="2">
    <location>
        <begin position="636"/>
        <end position="647"/>
    </location>
</feature>
<dbReference type="AlphaFoldDB" id="A0AAD5X0N2"/>
<feature type="non-terminal residue" evidence="3">
    <location>
        <position position="775"/>
    </location>
</feature>
<dbReference type="EMBL" id="JADGJD010001788">
    <property type="protein sequence ID" value="KAJ3037875.1"/>
    <property type="molecule type" value="Genomic_DNA"/>
</dbReference>
<evidence type="ECO:0000313" key="3">
    <source>
        <dbReference type="EMBL" id="KAJ3037875.1"/>
    </source>
</evidence>
<name>A0AAD5X0N2_9FUNG</name>
<evidence type="ECO:0000256" key="2">
    <source>
        <dbReference type="SAM" id="MobiDB-lite"/>
    </source>
</evidence>
<dbReference type="Proteomes" id="UP001212841">
    <property type="component" value="Unassembled WGS sequence"/>
</dbReference>
<feature type="region of interest" description="Disordered" evidence="2">
    <location>
        <begin position="629"/>
        <end position="775"/>
    </location>
</feature>
<protein>
    <submittedName>
        <fullName evidence="3">Uncharacterized protein</fullName>
    </submittedName>
</protein>
<dbReference type="Gene3D" id="1.10.287.620">
    <property type="entry name" value="Helix Hairpins"/>
    <property type="match status" value="1"/>
</dbReference>
<feature type="compositionally biased region" description="Low complexity" evidence="2">
    <location>
        <begin position="71"/>
        <end position="84"/>
    </location>
</feature>
<comment type="caution">
    <text evidence="3">The sequence shown here is derived from an EMBL/GenBank/DDBJ whole genome shotgun (WGS) entry which is preliminary data.</text>
</comment>
<reference evidence="3" key="1">
    <citation type="submission" date="2020-05" db="EMBL/GenBank/DDBJ databases">
        <title>Phylogenomic resolution of chytrid fungi.</title>
        <authorList>
            <person name="Stajich J.E."/>
            <person name="Amses K."/>
            <person name="Simmons R."/>
            <person name="Seto K."/>
            <person name="Myers J."/>
            <person name="Bonds A."/>
            <person name="Quandt C.A."/>
            <person name="Barry K."/>
            <person name="Liu P."/>
            <person name="Grigoriev I."/>
            <person name="Longcore J.E."/>
            <person name="James T.Y."/>
        </authorList>
    </citation>
    <scope>NUCLEOTIDE SEQUENCE</scope>
    <source>
        <strain evidence="3">JEL0318</strain>
    </source>
</reference>
<feature type="region of interest" description="Disordered" evidence="2">
    <location>
        <begin position="448"/>
        <end position="518"/>
    </location>
</feature>
<feature type="compositionally biased region" description="Basic and acidic residues" evidence="2">
    <location>
        <begin position="302"/>
        <end position="334"/>
    </location>
</feature>
<evidence type="ECO:0000256" key="1">
    <source>
        <dbReference type="SAM" id="Coils"/>
    </source>
</evidence>
<feature type="compositionally biased region" description="Low complexity" evidence="2">
    <location>
        <begin position="109"/>
        <end position="130"/>
    </location>
</feature>
<feature type="compositionally biased region" description="Basic and acidic residues" evidence="2">
    <location>
        <begin position="488"/>
        <end position="518"/>
    </location>
</feature>
<proteinExistence type="predicted"/>
<feature type="compositionally biased region" description="Polar residues" evidence="2">
    <location>
        <begin position="20"/>
        <end position="39"/>
    </location>
</feature>
<sequence length="775" mass="88444">MTEPETSQPKDQLETESTGKQRPAAQGTTGQSSFNDSDLMNLSAPDLLAALTNDPRRDEVLAQILQTISSSALLSQAQSASIQQPIKEESRTGSAEPGHRSNGGSADRPSASSPSNEASEAALRLLSAISQNNPTSSAPSRPETPAPEEGEFIPHRPNGADHGDDHDRSAAGNGDVNMADASRDPIKRERVAERIAEIEREREGDPRDDLHDGDNRSVHDNNSNRRNGDYDDRRDNNYVVRERDARDRDDRRRSSVDLQDRRNRDNTSTNERDNRSRRPSRERSFNRDANRDNINLYPPLNADRDRERDRDRDRPFRSNNRTNERDTRGGDRDRERSLVSIVDALQLQYDVAEENLRRLQNEYAIDRREVNSYETKYQDKRADVERLTTQIAELKRQVKDKEFQLEDVVRQKSEFESMWKILGRKLEDKKTPIRDAQNKVDDIGRQIKAQGGRPRQQGVPTSANNRTANFNDDRRDGGRRFNNNNNRNQDRFDNRRNDDRDRRNDNRGNDLRDRDLDRDNRDRGRLTIRERDDHKDRVQLRERKEHENSWSAARDGRRGSLASDRDRDRRRESSLDRRVGDRGVAVKEEPGSSGASTGRRGRSREVVIEERIPMNLERLERLDGYGSRFRARDDQQTSGAGSGSSIAVTERERIVIQERDDRDRLDRSERGRTADREILAHEGSRKRQRTTSPAPNPPSSISIEGRRSPDAYYNNNAYTSGSRSPPAKRVQSAQGGKRSVHERIGPRPGSGDEGGRMSVIERIGPKVGDEQDGGR</sequence>
<accession>A0AAD5X0N2</accession>
<feature type="compositionally biased region" description="Basic and acidic residues" evidence="2">
    <location>
        <begin position="181"/>
        <end position="291"/>
    </location>
</feature>
<feature type="compositionally biased region" description="Polar residues" evidence="2">
    <location>
        <begin position="458"/>
        <end position="468"/>
    </location>
</feature>